<feature type="region of interest" description="Disordered" evidence="2">
    <location>
        <begin position="428"/>
        <end position="585"/>
    </location>
</feature>
<feature type="compositionally biased region" description="Basic and acidic residues" evidence="2">
    <location>
        <begin position="77"/>
        <end position="87"/>
    </location>
</feature>
<feature type="region of interest" description="Disordered" evidence="2">
    <location>
        <begin position="1"/>
        <end position="54"/>
    </location>
</feature>
<dbReference type="Proteomes" id="UP000818624">
    <property type="component" value="Chromosome 3"/>
</dbReference>
<feature type="compositionally biased region" description="Basic and acidic residues" evidence="2">
    <location>
        <begin position="494"/>
        <end position="511"/>
    </location>
</feature>
<name>A0ABY8EX85_MALFU</name>
<evidence type="ECO:0000256" key="2">
    <source>
        <dbReference type="SAM" id="MobiDB-lite"/>
    </source>
</evidence>
<reference evidence="3 4" key="1">
    <citation type="journal article" date="2020" name="Elife">
        <title>Loss of centromere function drives karyotype evolution in closely related Malassezia species.</title>
        <authorList>
            <person name="Sankaranarayanan S.R."/>
            <person name="Ianiri G."/>
            <person name="Coelho M.A."/>
            <person name="Reza M.H."/>
            <person name="Thimmappa B.C."/>
            <person name="Ganguly P."/>
            <person name="Vadnala R.N."/>
            <person name="Sun S."/>
            <person name="Siddharthan R."/>
            <person name="Tellgren-Roth C."/>
            <person name="Dawson T.L."/>
            <person name="Heitman J."/>
            <person name="Sanyal K."/>
        </authorList>
    </citation>
    <scope>NUCLEOTIDE SEQUENCE [LARGE SCALE GENOMIC DNA]</scope>
    <source>
        <strain evidence="3">CBS14141</strain>
    </source>
</reference>
<feature type="compositionally biased region" description="Polar residues" evidence="2">
    <location>
        <begin position="150"/>
        <end position="161"/>
    </location>
</feature>
<proteinExistence type="predicted"/>
<sequence>MAEPPSALRPQRILGSKKGFYKVSFAPRPGEGTERDPAQPVPEPAWMPKESVPQQLVDTWRALRTERASFRQRRSKSREPSVHHATESQDDGSALEESHNASVVPAIDTDHYDAAEDAEPSADVTAVRTPEPEPTEAPEQMHTPAHDTVNEVSDTAQTEDSSAVEAPRSLPTSAPVDKSAPATVPVADVSSTSSAPKEIVPTTSGASQQDSSTIPPIPTTSSSDTEKTPRKEGILTSAVAAIRATFQSTPSRAKETPTPEEQTPSRRVRRPVGSSTAFTPQSNTVEGVTQEAQELIHTLSRRKDQLQEEVEFVRNMYQEASSSASNLSTELSNAKKEMTLLKKQLTDGLALQQQFVDAQQRQYEDQIATLTAQLELFQGQSAQTNAEIRRKAAEWDMHLEREREEAEQRQKQWAKWDERRKRDGLYYAGDAAAPPTAPPVVPSSSSAAEVPPLSTADALSQELAELAADANEAGIDLNAPRSRRRRAPPASPEPAKRARTDAHASEVKTEVADSVALGPLLASEPCDPPPERVRTASVPVGELCEMPPRRKTASSPPAEAAEARWLRRKRPGLPHDSLPTPPSHP</sequence>
<evidence type="ECO:0000313" key="4">
    <source>
        <dbReference type="Proteomes" id="UP000818624"/>
    </source>
</evidence>
<evidence type="ECO:0000256" key="1">
    <source>
        <dbReference type="SAM" id="Coils"/>
    </source>
</evidence>
<feature type="compositionally biased region" description="Low complexity" evidence="2">
    <location>
        <begin position="210"/>
        <end position="223"/>
    </location>
</feature>
<keyword evidence="4" id="KW-1185">Reference proteome</keyword>
<evidence type="ECO:0000313" key="3">
    <source>
        <dbReference type="EMBL" id="WFD48768.1"/>
    </source>
</evidence>
<feature type="compositionally biased region" description="Basic and acidic residues" evidence="2">
    <location>
        <begin position="224"/>
        <end position="233"/>
    </location>
</feature>
<feature type="compositionally biased region" description="Low complexity" evidence="2">
    <location>
        <begin position="462"/>
        <end position="473"/>
    </location>
</feature>
<feature type="compositionally biased region" description="Low complexity" evidence="2">
    <location>
        <begin position="442"/>
        <end position="452"/>
    </location>
</feature>
<feature type="region of interest" description="Disordered" evidence="2">
    <location>
        <begin position="68"/>
        <end position="289"/>
    </location>
</feature>
<organism evidence="3 4">
    <name type="scientific">Malassezia furfur</name>
    <name type="common">Pityriasis versicolor infection agent</name>
    <name type="synonym">Pityrosporum furfur</name>
    <dbReference type="NCBI Taxonomy" id="55194"/>
    <lineage>
        <taxon>Eukaryota</taxon>
        <taxon>Fungi</taxon>
        <taxon>Dikarya</taxon>
        <taxon>Basidiomycota</taxon>
        <taxon>Ustilaginomycotina</taxon>
        <taxon>Malasseziomycetes</taxon>
        <taxon>Malasseziales</taxon>
        <taxon>Malasseziaceae</taxon>
        <taxon>Malassezia</taxon>
    </lineage>
</organism>
<accession>A0ABY8EX85</accession>
<feature type="compositionally biased region" description="Polar residues" evidence="2">
    <location>
        <begin position="276"/>
        <end position="289"/>
    </location>
</feature>
<gene>
    <name evidence="3" type="ORF">GLX27_003439</name>
</gene>
<protein>
    <submittedName>
        <fullName evidence="3">Uncharacterized protein</fullName>
    </submittedName>
</protein>
<dbReference type="EMBL" id="CP046236">
    <property type="protein sequence ID" value="WFD48768.1"/>
    <property type="molecule type" value="Genomic_DNA"/>
</dbReference>
<keyword evidence="1" id="KW-0175">Coiled coil</keyword>
<feature type="compositionally biased region" description="Polar residues" evidence="2">
    <location>
        <begin position="189"/>
        <end position="209"/>
    </location>
</feature>
<feature type="coiled-coil region" evidence="1">
    <location>
        <begin position="289"/>
        <end position="405"/>
    </location>
</feature>